<accession>B5CTJ6</accession>
<name>B5CTJ6_PHOPM</name>
<evidence type="ECO:0000313" key="1">
    <source>
        <dbReference type="EMBL" id="EDY97284.1"/>
    </source>
</evidence>
<reference evidence="1 2" key="2">
    <citation type="submission" date="2008-08" db="EMBL/GenBank/DDBJ databases">
        <authorList>
            <person name="Fulton L."/>
            <person name="Clifton S."/>
            <person name="Fulton B."/>
            <person name="Xu J."/>
            <person name="Minx P."/>
            <person name="Pepin K.H."/>
            <person name="Johnson M."/>
            <person name="Thiruvilangam P."/>
            <person name="Bhonagiri V."/>
            <person name="Nash W.E."/>
            <person name="Mardis E.R."/>
            <person name="Wilson R.K."/>
        </authorList>
    </citation>
    <scope>NUCLEOTIDE SEQUENCE [LARGE SCALE GENOMIC DNA]</scope>
    <source>
        <strain evidence="2">DSM 17135 / JCM 12973 / M2</strain>
    </source>
</reference>
<dbReference type="EMBL" id="ABQC02000002">
    <property type="protein sequence ID" value="EDY97284.1"/>
    <property type="molecule type" value="Genomic_DNA"/>
</dbReference>
<sequence length="39" mass="4418">MNRTDSGLIASNYINLEQSCYDFAQFRGRSSVISFLSLL</sequence>
<gene>
    <name evidence="1" type="ORF">BACPLE_00071</name>
</gene>
<evidence type="ECO:0000313" key="2">
    <source>
        <dbReference type="Proteomes" id="UP000003452"/>
    </source>
</evidence>
<dbReference type="AlphaFoldDB" id="B5CTJ6"/>
<comment type="caution">
    <text evidence="1">The sequence shown here is derived from an EMBL/GenBank/DDBJ whole genome shotgun (WGS) entry which is preliminary data.</text>
</comment>
<proteinExistence type="predicted"/>
<reference evidence="1 2" key="1">
    <citation type="submission" date="2008-08" db="EMBL/GenBank/DDBJ databases">
        <title>Draft genome sequence of Bacteroides plebeius (DSM 17135).</title>
        <authorList>
            <person name="Sudarsanam P."/>
            <person name="Ley R."/>
            <person name="Guruge J."/>
            <person name="Turnbaugh P.J."/>
            <person name="Mahowald M."/>
            <person name="Liep D."/>
            <person name="Gordon J."/>
        </authorList>
    </citation>
    <scope>NUCLEOTIDE SEQUENCE [LARGE SCALE GENOMIC DNA]</scope>
    <source>
        <strain evidence="2">DSM 17135 / JCM 12973 / M2</strain>
    </source>
</reference>
<organism evidence="1 2">
    <name type="scientific">Phocaeicola plebeius (strain DSM 17135 / JCM 12973 / CCUG 54634 / M2)</name>
    <name type="common">Bacteroides plebeius</name>
    <dbReference type="NCBI Taxonomy" id="484018"/>
    <lineage>
        <taxon>Bacteria</taxon>
        <taxon>Pseudomonadati</taxon>
        <taxon>Bacteroidota</taxon>
        <taxon>Bacteroidia</taxon>
        <taxon>Bacteroidales</taxon>
        <taxon>Bacteroidaceae</taxon>
        <taxon>Phocaeicola</taxon>
    </lineage>
</organism>
<protein>
    <submittedName>
        <fullName evidence="1">Uncharacterized protein</fullName>
    </submittedName>
</protein>
<dbReference type="Proteomes" id="UP000003452">
    <property type="component" value="Unassembled WGS sequence"/>
</dbReference>
<dbReference type="HOGENOM" id="CLU_3304957_0_0_10"/>